<evidence type="ECO:0000259" key="5">
    <source>
        <dbReference type="PROSITE" id="PS01031"/>
    </source>
</evidence>
<dbReference type="InParanoid" id="A0A5J5EFH4"/>
<name>A0A5J5EFH4_9PEZI</name>
<dbReference type="EMBL" id="VXIS01000341">
    <property type="protein sequence ID" value="KAA8894422.1"/>
    <property type="molecule type" value="Genomic_DNA"/>
</dbReference>
<keyword evidence="7" id="KW-1185">Reference proteome</keyword>
<evidence type="ECO:0000256" key="2">
    <source>
        <dbReference type="PROSITE-ProRule" id="PRU00285"/>
    </source>
</evidence>
<feature type="domain" description="SHSP" evidence="5">
    <location>
        <begin position="42"/>
        <end position="200"/>
    </location>
</feature>
<dbReference type="Gene3D" id="2.60.40.790">
    <property type="match status" value="1"/>
</dbReference>
<comment type="caution">
    <text evidence="6">The sequence shown here is derived from an EMBL/GenBank/DDBJ whole genome shotgun (WGS) entry which is preliminary data.</text>
</comment>
<proteinExistence type="inferred from homology"/>
<dbReference type="InterPro" id="IPR002068">
    <property type="entry name" value="A-crystallin/Hsp20_dom"/>
</dbReference>
<dbReference type="SUPFAM" id="SSF49764">
    <property type="entry name" value="HSP20-like chaperones"/>
    <property type="match status" value="1"/>
</dbReference>
<dbReference type="InterPro" id="IPR008978">
    <property type="entry name" value="HSP20-like_chaperone"/>
</dbReference>
<evidence type="ECO:0000313" key="7">
    <source>
        <dbReference type="Proteomes" id="UP000326924"/>
    </source>
</evidence>
<evidence type="ECO:0000256" key="3">
    <source>
        <dbReference type="RuleBase" id="RU003616"/>
    </source>
</evidence>
<keyword evidence="1" id="KW-0346">Stress response</keyword>
<protein>
    <submittedName>
        <fullName evidence="6">HSP20-like chaperone</fullName>
    </submittedName>
</protein>
<dbReference type="PROSITE" id="PS01031">
    <property type="entry name" value="SHSP"/>
    <property type="match status" value="1"/>
</dbReference>
<dbReference type="InterPro" id="IPR031107">
    <property type="entry name" value="Small_HSP"/>
</dbReference>
<comment type="similarity">
    <text evidence="2 3">Belongs to the small heat shock protein (HSP20) family.</text>
</comment>
<reference evidence="6 7" key="1">
    <citation type="submission" date="2019-09" db="EMBL/GenBank/DDBJ databases">
        <title>Draft genome of the ectomycorrhizal ascomycete Sphaerosporella brunnea.</title>
        <authorList>
            <consortium name="DOE Joint Genome Institute"/>
            <person name="Benucci G.M."/>
            <person name="Marozzi G."/>
            <person name="Antonielli L."/>
            <person name="Sanchez S."/>
            <person name="Marco P."/>
            <person name="Wang X."/>
            <person name="Falini L.B."/>
            <person name="Barry K."/>
            <person name="Haridas S."/>
            <person name="Lipzen A."/>
            <person name="Labutti K."/>
            <person name="Grigoriev I.V."/>
            <person name="Murat C."/>
            <person name="Martin F."/>
            <person name="Albertini E."/>
            <person name="Donnini D."/>
            <person name="Bonito G."/>
        </authorList>
    </citation>
    <scope>NUCLEOTIDE SEQUENCE [LARGE SCALE GENOMIC DNA]</scope>
    <source>
        <strain evidence="6 7">Sb_GMNB300</strain>
    </source>
</reference>
<accession>A0A5J5EFH4</accession>
<dbReference type="OrthoDB" id="1431247at2759"/>
<evidence type="ECO:0000256" key="1">
    <source>
        <dbReference type="ARBA" id="ARBA00023016"/>
    </source>
</evidence>
<dbReference type="PANTHER" id="PTHR11527">
    <property type="entry name" value="HEAT-SHOCK PROTEIN 20 FAMILY MEMBER"/>
    <property type="match status" value="1"/>
</dbReference>
<gene>
    <name evidence="6" type="ORF">FN846DRAFT_974060</name>
</gene>
<dbReference type="Proteomes" id="UP000326924">
    <property type="component" value="Unassembled WGS sequence"/>
</dbReference>
<sequence>MPFFPRFHYPENTSPVSIFPTDILRMLEDFETPTTAAASQETSRRAFSPNFDVHETEHEYILEGELPGLSDKKNISIEFTDDKTILISGKIERSVKKWTDETGQVKTIEGGEEQKKIEEGEKKEVEQKEGDKGKQVQKGEKRETRPKFWLSERSVGEFQRSFSFPTRVDIDRVKASLENGILRIAVPKLEKKVGKKIEVQ</sequence>
<feature type="compositionally biased region" description="Basic and acidic residues" evidence="4">
    <location>
        <begin position="112"/>
        <end position="143"/>
    </location>
</feature>
<feature type="region of interest" description="Disordered" evidence="4">
    <location>
        <begin position="109"/>
        <end position="143"/>
    </location>
</feature>
<organism evidence="6 7">
    <name type="scientific">Sphaerosporella brunnea</name>
    <dbReference type="NCBI Taxonomy" id="1250544"/>
    <lineage>
        <taxon>Eukaryota</taxon>
        <taxon>Fungi</taxon>
        <taxon>Dikarya</taxon>
        <taxon>Ascomycota</taxon>
        <taxon>Pezizomycotina</taxon>
        <taxon>Pezizomycetes</taxon>
        <taxon>Pezizales</taxon>
        <taxon>Pyronemataceae</taxon>
        <taxon>Sphaerosporella</taxon>
    </lineage>
</organism>
<dbReference type="AlphaFoldDB" id="A0A5J5EFH4"/>
<dbReference type="CDD" id="cd06464">
    <property type="entry name" value="ACD_sHsps-like"/>
    <property type="match status" value="1"/>
</dbReference>
<evidence type="ECO:0000313" key="6">
    <source>
        <dbReference type="EMBL" id="KAA8894422.1"/>
    </source>
</evidence>
<dbReference type="Pfam" id="PF00011">
    <property type="entry name" value="HSP20"/>
    <property type="match status" value="1"/>
</dbReference>
<dbReference type="FunCoup" id="A0A5J5EFH4">
    <property type="interactions" value="1049"/>
</dbReference>
<evidence type="ECO:0000256" key="4">
    <source>
        <dbReference type="SAM" id="MobiDB-lite"/>
    </source>
</evidence>